<evidence type="ECO:0000313" key="6">
    <source>
        <dbReference type="Proteomes" id="UP000677305"/>
    </source>
</evidence>
<keyword evidence="6" id="KW-1185">Reference proteome</keyword>
<evidence type="ECO:0000256" key="1">
    <source>
        <dbReference type="ARBA" id="ARBA00007118"/>
    </source>
</evidence>
<keyword evidence="3" id="KW-1133">Transmembrane helix</keyword>
<feature type="domain" description="Nitroreductase" evidence="4">
    <location>
        <begin position="67"/>
        <end position="150"/>
    </location>
</feature>
<keyword evidence="3" id="KW-0812">Transmembrane</keyword>
<dbReference type="InterPro" id="IPR000415">
    <property type="entry name" value="Nitroreductase-like"/>
</dbReference>
<comment type="similarity">
    <text evidence="1">Belongs to the nitroreductase family.</text>
</comment>
<name>A0A8J8SBC6_9FIRM</name>
<evidence type="ECO:0000313" key="5">
    <source>
        <dbReference type="EMBL" id="QUH28567.1"/>
    </source>
</evidence>
<dbReference type="RefSeq" id="WP_212692794.1">
    <property type="nucleotide sequence ID" value="NZ_CP058561.1"/>
</dbReference>
<dbReference type="KEGG" id="vgu:HYG85_06385"/>
<feature type="transmembrane region" description="Helical" evidence="3">
    <location>
        <begin position="104"/>
        <end position="123"/>
    </location>
</feature>
<dbReference type="Pfam" id="PF00881">
    <property type="entry name" value="Nitroreductase"/>
    <property type="match status" value="2"/>
</dbReference>
<dbReference type="InterPro" id="IPR029479">
    <property type="entry name" value="Nitroreductase"/>
</dbReference>
<dbReference type="Proteomes" id="UP000677305">
    <property type="component" value="Chromosome"/>
</dbReference>
<accession>A0A8J8SBC6</accession>
<proteinExistence type="inferred from homology"/>
<gene>
    <name evidence="5" type="ORF">HYG85_06385</name>
</gene>
<organism evidence="5 6">
    <name type="scientific">Vallitalea guaymasensis</name>
    <dbReference type="NCBI Taxonomy" id="1185412"/>
    <lineage>
        <taxon>Bacteria</taxon>
        <taxon>Bacillati</taxon>
        <taxon>Bacillota</taxon>
        <taxon>Clostridia</taxon>
        <taxon>Lachnospirales</taxon>
        <taxon>Vallitaleaceae</taxon>
        <taxon>Vallitalea</taxon>
    </lineage>
</organism>
<evidence type="ECO:0000256" key="3">
    <source>
        <dbReference type="SAM" id="Phobius"/>
    </source>
</evidence>
<sequence length="188" mass="21705">MTEVIKTIYERRSIRKYLDKQVDKQTIITLLKTAMAAPTAVNCQPWEFIVVDEADKLSKIKQECKYARYNAPVGIVVCGNMKLALKGADHELWIQDCSAAIENMLIAATSLGLGTVWIGIYPVQNRIRMLKKVLNIPDFVTPLGIVYIGYSAEKKEPRTRYNDKRVYWQEYEPKRKHRSKDKPQIGHY</sequence>
<feature type="domain" description="Nitroreductase" evidence="4">
    <location>
        <begin position="8"/>
        <end position="63"/>
    </location>
</feature>
<reference evidence="5 6" key="1">
    <citation type="submission" date="2020-07" db="EMBL/GenBank/DDBJ databases">
        <title>Vallitalea guaymasensis genome.</title>
        <authorList>
            <person name="Postec A."/>
        </authorList>
    </citation>
    <scope>NUCLEOTIDE SEQUENCE [LARGE SCALE GENOMIC DNA]</scope>
    <source>
        <strain evidence="5 6">Ra1766G1</strain>
    </source>
</reference>
<protein>
    <submittedName>
        <fullName evidence="5">Nitroreductase family protein</fullName>
    </submittedName>
</protein>
<dbReference type="PANTHER" id="PTHR43673:SF10">
    <property type="entry name" value="NADH DEHYDROGENASE_NAD(P)H NITROREDUCTASE XCC3605-RELATED"/>
    <property type="match status" value="1"/>
</dbReference>
<dbReference type="EMBL" id="CP058561">
    <property type="protein sequence ID" value="QUH28567.1"/>
    <property type="molecule type" value="Genomic_DNA"/>
</dbReference>
<dbReference type="CDD" id="cd02150">
    <property type="entry name" value="nitroreductase"/>
    <property type="match status" value="1"/>
</dbReference>
<keyword evidence="3" id="KW-0472">Membrane</keyword>
<keyword evidence="2" id="KW-0560">Oxidoreductase</keyword>
<dbReference type="PANTHER" id="PTHR43673">
    <property type="entry name" value="NAD(P)H NITROREDUCTASE YDGI-RELATED"/>
    <property type="match status" value="1"/>
</dbReference>
<dbReference type="Gene3D" id="3.40.109.10">
    <property type="entry name" value="NADH Oxidase"/>
    <property type="match status" value="1"/>
</dbReference>
<evidence type="ECO:0000259" key="4">
    <source>
        <dbReference type="Pfam" id="PF00881"/>
    </source>
</evidence>
<dbReference type="SUPFAM" id="SSF55469">
    <property type="entry name" value="FMN-dependent nitroreductase-like"/>
    <property type="match status" value="1"/>
</dbReference>
<dbReference type="AlphaFoldDB" id="A0A8J8SBC6"/>
<dbReference type="GO" id="GO:0016491">
    <property type="term" value="F:oxidoreductase activity"/>
    <property type="evidence" value="ECO:0007669"/>
    <property type="project" value="UniProtKB-KW"/>
</dbReference>
<evidence type="ECO:0000256" key="2">
    <source>
        <dbReference type="ARBA" id="ARBA00023002"/>
    </source>
</evidence>